<evidence type="ECO:0000256" key="1">
    <source>
        <dbReference type="SAM" id="MobiDB-lite"/>
    </source>
</evidence>
<reference evidence="3" key="1">
    <citation type="submission" date="2021-02" db="EMBL/GenBank/DDBJ databases">
        <authorList>
            <person name="Dougan E. K."/>
            <person name="Rhodes N."/>
            <person name="Thang M."/>
            <person name="Chan C."/>
        </authorList>
    </citation>
    <scope>NUCLEOTIDE SEQUENCE</scope>
</reference>
<dbReference type="PROSITE" id="PS51061">
    <property type="entry name" value="R3H"/>
    <property type="match status" value="1"/>
</dbReference>
<dbReference type="GO" id="GO:0003676">
    <property type="term" value="F:nucleic acid binding"/>
    <property type="evidence" value="ECO:0007669"/>
    <property type="project" value="UniProtKB-UniRule"/>
</dbReference>
<dbReference type="CDD" id="cd02325">
    <property type="entry name" value="R3H"/>
    <property type="match status" value="1"/>
</dbReference>
<feature type="region of interest" description="Disordered" evidence="1">
    <location>
        <begin position="17"/>
        <end position="59"/>
    </location>
</feature>
<dbReference type="SUPFAM" id="SSF82708">
    <property type="entry name" value="R3H domain"/>
    <property type="match status" value="1"/>
</dbReference>
<name>A0A813LKM6_POLGL</name>
<accession>A0A813LKM6</accession>
<proteinExistence type="predicted"/>
<feature type="compositionally biased region" description="Polar residues" evidence="1">
    <location>
        <begin position="194"/>
        <end position="205"/>
    </location>
</feature>
<evidence type="ECO:0000259" key="2">
    <source>
        <dbReference type="PROSITE" id="PS51061"/>
    </source>
</evidence>
<evidence type="ECO:0000313" key="4">
    <source>
        <dbReference type="Proteomes" id="UP000626109"/>
    </source>
</evidence>
<dbReference type="InterPro" id="IPR001374">
    <property type="entry name" value="R3H_dom"/>
</dbReference>
<dbReference type="Pfam" id="PF01424">
    <property type="entry name" value="R3H"/>
    <property type="match status" value="1"/>
</dbReference>
<evidence type="ECO:0000313" key="3">
    <source>
        <dbReference type="EMBL" id="CAE8733636.1"/>
    </source>
</evidence>
<feature type="compositionally biased region" description="Acidic residues" evidence="1">
    <location>
        <begin position="505"/>
        <end position="516"/>
    </location>
</feature>
<protein>
    <recommendedName>
        <fullName evidence="2">R3H domain-containing protein</fullName>
    </recommendedName>
</protein>
<dbReference type="Proteomes" id="UP000626109">
    <property type="component" value="Unassembled WGS sequence"/>
</dbReference>
<dbReference type="InterPro" id="IPR036867">
    <property type="entry name" value="R3H_dom_sf"/>
</dbReference>
<gene>
    <name evidence="3" type="ORF">PGLA2088_LOCUS46925</name>
</gene>
<organism evidence="3 4">
    <name type="scientific">Polarella glacialis</name>
    <name type="common">Dinoflagellate</name>
    <dbReference type="NCBI Taxonomy" id="89957"/>
    <lineage>
        <taxon>Eukaryota</taxon>
        <taxon>Sar</taxon>
        <taxon>Alveolata</taxon>
        <taxon>Dinophyceae</taxon>
        <taxon>Suessiales</taxon>
        <taxon>Suessiaceae</taxon>
        <taxon>Polarella</taxon>
    </lineage>
</organism>
<comment type="caution">
    <text evidence="3">The sequence shown here is derived from an EMBL/GenBank/DDBJ whole genome shotgun (WGS) entry which is preliminary data.</text>
</comment>
<dbReference type="Gene3D" id="3.30.1370.50">
    <property type="entry name" value="R3H-like domain"/>
    <property type="match status" value="1"/>
</dbReference>
<feature type="compositionally biased region" description="Low complexity" evidence="1">
    <location>
        <begin position="519"/>
        <end position="530"/>
    </location>
</feature>
<sequence length="530" mass="56164">MLWGLSDLLTGHFRISPCARPSGSSKENKRTTGQITARRSLENVSKRRSKPNIECDNAAGANPMQRGKVVVPKICGLAKTQVTEGGKEIAPPQIQGADTPPALVNPAPQGLGGMPANPSDFVRKPDFVEGEVFKKYRDMVRMFGGGDLDVARPRVEQASTLFALAAEAERSAGATGSIRASELFALAAKAENSSTKAAKSENGSGDTAVFQSEGAPRPSVSAVSAVPAAELDFASYVSEQLAVLIGEGGPNCLTFPGELTSHQRKYVHQTAKERGFVSVSVGEGSERQIQVFRSSSVPGAPNEEPGSQIRRETLVASAAQSRGQRLGDLAGTRCGDRDRQLHPKQGWGGSDRKIRALDMRESNISDTGARAARIAHLALTLRQTDQLEDPGGAKVDIRVRLGCSRGGFESQSGFEVAKGGRFGESQGVQWKLRGGVGSAGGQFWAARHASYGLEFILGVVRRCGQLKTLSAEVRDVPTLFLGRQNLSPADYDTSGYVVTAPKSAEDEEPVEDEEEAEAKAAAKAMGAAAF</sequence>
<feature type="region of interest" description="Disordered" evidence="1">
    <location>
        <begin position="194"/>
        <end position="213"/>
    </location>
</feature>
<dbReference type="EMBL" id="CAJNNW010036368">
    <property type="protein sequence ID" value="CAE8733636.1"/>
    <property type="molecule type" value="Genomic_DNA"/>
</dbReference>
<feature type="domain" description="R3H" evidence="2">
    <location>
        <begin position="231"/>
        <end position="295"/>
    </location>
</feature>
<dbReference type="AlphaFoldDB" id="A0A813LKM6"/>
<feature type="region of interest" description="Disordered" evidence="1">
    <location>
        <begin position="500"/>
        <end position="530"/>
    </location>
</feature>